<feature type="region of interest" description="Disordered" evidence="1">
    <location>
        <begin position="58"/>
        <end position="90"/>
    </location>
</feature>
<evidence type="ECO:0000256" key="2">
    <source>
        <dbReference type="SAM" id="SignalP"/>
    </source>
</evidence>
<dbReference type="AlphaFoldDB" id="A0A6T6MEJ6"/>
<dbReference type="EMBL" id="HBFP01008893">
    <property type="protein sequence ID" value="CAD8821986.1"/>
    <property type="molecule type" value="Transcribed_RNA"/>
</dbReference>
<keyword evidence="2" id="KW-0732">Signal</keyword>
<reference evidence="4" key="1">
    <citation type="submission" date="2021-01" db="EMBL/GenBank/DDBJ databases">
        <authorList>
            <person name="Corre E."/>
            <person name="Pelletier E."/>
            <person name="Niang G."/>
            <person name="Scheremetjew M."/>
            <person name="Finn R."/>
            <person name="Kale V."/>
            <person name="Holt S."/>
            <person name="Cochrane G."/>
            <person name="Meng A."/>
            <person name="Brown T."/>
            <person name="Cohen L."/>
        </authorList>
    </citation>
    <scope>NUCLEOTIDE SEQUENCE</scope>
    <source>
        <strain evidence="4">CCMP3278</strain>
    </source>
</reference>
<protein>
    <submittedName>
        <fullName evidence="4">Uncharacterized protein</fullName>
    </submittedName>
</protein>
<dbReference type="EMBL" id="HBFP01008894">
    <property type="protein sequence ID" value="CAD8821987.1"/>
    <property type="molecule type" value="Transcribed_RNA"/>
</dbReference>
<organism evidence="4">
    <name type="scientific">Timspurckia oligopyrenoides</name>
    <dbReference type="NCBI Taxonomy" id="708627"/>
    <lineage>
        <taxon>Eukaryota</taxon>
        <taxon>Rhodophyta</taxon>
        <taxon>Bangiophyceae</taxon>
        <taxon>Porphyridiales</taxon>
        <taxon>Porphyridiaceae</taxon>
        <taxon>Timspurckia</taxon>
    </lineage>
</organism>
<gene>
    <name evidence="3" type="ORF">TOLI1172_LOCUS6382</name>
    <name evidence="4" type="ORF">TOLI1172_LOCUS6383</name>
</gene>
<evidence type="ECO:0000256" key="1">
    <source>
        <dbReference type="SAM" id="MobiDB-lite"/>
    </source>
</evidence>
<evidence type="ECO:0000313" key="3">
    <source>
        <dbReference type="EMBL" id="CAD8821986.1"/>
    </source>
</evidence>
<proteinExistence type="predicted"/>
<accession>A0A6T6MEJ6</accession>
<feature type="signal peptide" evidence="2">
    <location>
        <begin position="1"/>
        <end position="20"/>
    </location>
</feature>
<name>A0A6T6MEJ6_9RHOD</name>
<evidence type="ECO:0000313" key="4">
    <source>
        <dbReference type="EMBL" id="CAD8821987.1"/>
    </source>
</evidence>
<feature type="chain" id="PRO_5036393655" evidence="2">
    <location>
        <begin position="21"/>
        <end position="266"/>
    </location>
</feature>
<sequence length="266" mass="28935">MKSLIVAILVVNLTLVLVEANSETYKMKISLSSPDGSCVHETEVEVPVCCGSSSAESVQANETESSPVSVTQGPESTTDPVSDLSGSDVNVVSNQQRSRSTLCRIDDFVPWRPTLQCVIEASQFPANVKVIDAALIINQSAVAEATIINVNNASGNGEYQLIVRNSVEKSDWFQTLPDYTTETVDLSLNAGENRTVELRKEFTEATRNAATSAFVSELQSNLNENQDTIVEMKTNKWLRSFGFTGALLNYARSAAEVEIIVNYEAL</sequence>